<proteinExistence type="predicted"/>
<comment type="caution">
    <text evidence="1">The sequence shown here is derived from an EMBL/GenBank/DDBJ whole genome shotgun (WGS) entry which is preliminary data.</text>
</comment>
<evidence type="ECO:0008006" key="3">
    <source>
        <dbReference type="Google" id="ProtNLM"/>
    </source>
</evidence>
<accession>A0A8B2NMT8</accession>
<organism evidence="1 2">
    <name type="scientific">Acuticoccus sediminis</name>
    <dbReference type="NCBI Taxonomy" id="2184697"/>
    <lineage>
        <taxon>Bacteria</taxon>
        <taxon>Pseudomonadati</taxon>
        <taxon>Pseudomonadota</taxon>
        <taxon>Alphaproteobacteria</taxon>
        <taxon>Hyphomicrobiales</taxon>
        <taxon>Amorphaceae</taxon>
        <taxon>Acuticoccus</taxon>
    </lineage>
</organism>
<name>A0A8B2NMT8_9HYPH</name>
<evidence type="ECO:0000313" key="2">
    <source>
        <dbReference type="Proteomes" id="UP000249590"/>
    </source>
</evidence>
<dbReference type="InterPro" id="IPR010064">
    <property type="entry name" value="HK97-gp10_tail"/>
</dbReference>
<dbReference type="Proteomes" id="UP000249590">
    <property type="component" value="Unassembled WGS sequence"/>
</dbReference>
<dbReference type="EMBL" id="QHHQ01000005">
    <property type="protein sequence ID" value="RAH99197.1"/>
    <property type="molecule type" value="Genomic_DNA"/>
</dbReference>
<gene>
    <name evidence="1" type="ORF">DLJ53_21870</name>
</gene>
<dbReference type="NCBIfam" id="TIGR01725">
    <property type="entry name" value="phge_HK97_gp10"/>
    <property type="match status" value="1"/>
</dbReference>
<keyword evidence="2" id="KW-1185">Reference proteome</keyword>
<dbReference type="AlphaFoldDB" id="A0A8B2NMT8"/>
<evidence type="ECO:0000313" key="1">
    <source>
        <dbReference type="EMBL" id="RAH99197.1"/>
    </source>
</evidence>
<sequence>MMALKVRIEGLRELEKALGELPKATGKNVLRRVLKKRAEPIAINMASLAPVRTGALGRSVDHGPIGRLSRRQKAMHRKWGSSTAVEWFIGAGTNPQSVTQEFGTFKEPAQPFARPAWDAGKMQMLGGIKDDLWMEIQKSAQRLARKRARAGGAG</sequence>
<dbReference type="Pfam" id="PF04883">
    <property type="entry name" value="HK97-gp10_like"/>
    <property type="match status" value="1"/>
</dbReference>
<protein>
    <recommendedName>
        <fullName evidence="3">HK97 gp10 family phage protein</fullName>
    </recommendedName>
</protein>
<dbReference type="OrthoDB" id="7585428at2"/>
<reference evidence="1 2" key="1">
    <citation type="submission" date="2018-05" db="EMBL/GenBank/DDBJ databases">
        <title>Acuticoccus sediminis sp. nov., isolated from deep-sea sediment of Indian Ocean.</title>
        <authorList>
            <person name="Liu X."/>
            <person name="Lai Q."/>
            <person name="Du Y."/>
            <person name="Sun F."/>
            <person name="Zhang X."/>
            <person name="Wang S."/>
            <person name="Shao Z."/>
        </authorList>
    </citation>
    <scope>NUCLEOTIDE SEQUENCE [LARGE SCALE GENOMIC DNA]</scope>
    <source>
        <strain evidence="1 2">PTG4-2</strain>
    </source>
</reference>